<dbReference type="SFLD" id="SFLDG01081">
    <property type="entry name" value="cleavage_of_the_Ca-Cb_bond_in"/>
    <property type="match status" value="1"/>
</dbReference>
<dbReference type="SUPFAM" id="SSF102114">
    <property type="entry name" value="Radical SAM enzymes"/>
    <property type="match status" value="1"/>
</dbReference>
<dbReference type="Pfam" id="PF04055">
    <property type="entry name" value="Radical_SAM"/>
    <property type="match status" value="1"/>
</dbReference>
<dbReference type="InterPro" id="IPR013785">
    <property type="entry name" value="Aldolase_TIM"/>
</dbReference>
<keyword evidence="3" id="KW-0949">S-adenosyl-L-methionine</keyword>
<dbReference type="PANTHER" id="PTHR43583">
    <property type="entry name" value="2-IMINOACETATE SYNTHASE"/>
    <property type="match status" value="1"/>
</dbReference>
<dbReference type="SFLD" id="SFLDG01060">
    <property type="entry name" value="BATS_domain_containing"/>
    <property type="match status" value="1"/>
</dbReference>
<evidence type="ECO:0000256" key="6">
    <source>
        <dbReference type="ARBA" id="ARBA00023014"/>
    </source>
</evidence>
<evidence type="ECO:0000256" key="3">
    <source>
        <dbReference type="ARBA" id="ARBA00022691"/>
    </source>
</evidence>
<protein>
    <submittedName>
        <fullName evidence="8">Thiamine biosynthesis protein ThiH</fullName>
    </submittedName>
</protein>
<dbReference type="Gene3D" id="3.20.20.70">
    <property type="entry name" value="Aldolase class I"/>
    <property type="match status" value="1"/>
</dbReference>
<dbReference type="GO" id="GO:0009228">
    <property type="term" value="P:thiamine biosynthetic process"/>
    <property type="evidence" value="ECO:0007669"/>
    <property type="project" value="InterPro"/>
</dbReference>
<keyword evidence="2" id="KW-0004">4Fe-4S</keyword>
<dbReference type="EMBL" id="JWHR01000151">
    <property type="protein sequence ID" value="KHS55724.1"/>
    <property type="molecule type" value="Genomic_DNA"/>
</dbReference>
<dbReference type="InterPro" id="IPR058240">
    <property type="entry name" value="rSAM_sf"/>
</dbReference>
<dbReference type="STRING" id="1577792.QX51_17695"/>
<keyword evidence="9" id="KW-1185">Reference proteome</keyword>
<dbReference type="InterPro" id="IPR007197">
    <property type="entry name" value="rSAM"/>
</dbReference>
<dbReference type="PANTHER" id="PTHR43583:SF1">
    <property type="entry name" value="2-IMINOACETATE SYNTHASE"/>
    <property type="match status" value="1"/>
</dbReference>
<dbReference type="InterPro" id="IPR012726">
    <property type="entry name" value="ThiH"/>
</dbReference>
<comment type="cofactor">
    <cofactor evidence="1">
        <name>[4Fe-4S] cluster</name>
        <dbReference type="ChEBI" id="CHEBI:49883"/>
    </cofactor>
</comment>
<dbReference type="OrthoDB" id="9801120at2"/>
<dbReference type="GO" id="GO:0005506">
    <property type="term" value="F:iron ion binding"/>
    <property type="evidence" value="ECO:0007669"/>
    <property type="project" value="InterPro"/>
</dbReference>
<evidence type="ECO:0000313" key="9">
    <source>
        <dbReference type="Proteomes" id="UP000031189"/>
    </source>
</evidence>
<evidence type="ECO:0000256" key="1">
    <source>
        <dbReference type="ARBA" id="ARBA00001966"/>
    </source>
</evidence>
<keyword evidence="4" id="KW-0479">Metal-binding</keyword>
<dbReference type="GO" id="GO:0051539">
    <property type="term" value="F:4 iron, 4 sulfur cluster binding"/>
    <property type="evidence" value="ECO:0007669"/>
    <property type="project" value="UniProtKB-KW"/>
</dbReference>
<dbReference type="Pfam" id="PF06968">
    <property type="entry name" value="BATS"/>
    <property type="match status" value="1"/>
</dbReference>
<proteinExistence type="predicted"/>
<evidence type="ECO:0000259" key="7">
    <source>
        <dbReference type="PROSITE" id="PS51918"/>
    </source>
</evidence>
<accession>A0A0B3VT06</accession>
<feature type="domain" description="Radical SAM core" evidence="7">
    <location>
        <begin position="70"/>
        <end position="289"/>
    </location>
</feature>
<dbReference type="SMART" id="SM00876">
    <property type="entry name" value="BATS"/>
    <property type="match status" value="1"/>
</dbReference>
<dbReference type="CDD" id="cd01335">
    <property type="entry name" value="Radical_SAM"/>
    <property type="match status" value="1"/>
</dbReference>
<reference evidence="8 9" key="1">
    <citation type="submission" date="2014-12" db="EMBL/GenBank/DDBJ databases">
        <title>Draft genome sequence of Terrisporobacter sp. 08-306576, isolated from the blood culture of a bacteremia patient.</title>
        <authorList>
            <person name="Lund L.C."/>
            <person name="Sydenham T.V."/>
            <person name="Hogh S.V."/>
            <person name="Skov M.N."/>
            <person name="Kemp M."/>
            <person name="Justesen U.S."/>
        </authorList>
    </citation>
    <scope>NUCLEOTIDE SEQUENCE [LARGE SCALE GENOMIC DNA]</scope>
    <source>
        <strain evidence="8 9">08-306576</strain>
    </source>
</reference>
<dbReference type="SFLD" id="SFLDF00301">
    <property type="entry name" value="2-iminoacetate_synthase_(ThiH)"/>
    <property type="match status" value="1"/>
</dbReference>
<gene>
    <name evidence="8" type="ORF">QX51_17695</name>
</gene>
<evidence type="ECO:0000256" key="4">
    <source>
        <dbReference type="ARBA" id="ARBA00022723"/>
    </source>
</evidence>
<dbReference type="RefSeq" id="WP_039681229.1">
    <property type="nucleotide sequence ID" value="NZ_JAXECK010000017.1"/>
</dbReference>
<dbReference type="SFLD" id="SFLDS00029">
    <property type="entry name" value="Radical_SAM"/>
    <property type="match status" value="1"/>
</dbReference>
<evidence type="ECO:0000256" key="5">
    <source>
        <dbReference type="ARBA" id="ARBA00023004"/>
    </source>
</evidence>
<dbReference type="PROSITE" id="PS51918">
    <property type="entry name" value="RADICAL_SAM"/>
    <property type="match status" value="1"/>
</dbReference>
<keyword evidence="5" id="KW-0408">Iron</keyword>
<evidence type="ECO:0000256" key="2">
    <source>
        <dbReference type="ARBA" id="ARBA00022485"/>
    </source>
</evidence>
<dbReference type="InterPro" id="IPR010722">
    <property type="entry name" value="BATS_dom"/>
</dbReference>
<dbReference type="Proteomes" id="UP000031189">
    <property type="component" value="Unassembled WGS sequence"/>
</dbReference>
<dbReference type="NCBIfam" id="TIGR02351">
    <property type="entry name" value="thiH"/>
    <property type="match status" value="1"/>
</dbReference>
<dbReference type="AlphaFoldDB" id="A0A0B3VT06"/>
<dbReference type="InterPro" id="IPR034428">
    <property type="entry name" value="ThiH/NoCL/HydG-like"/>
</dbReference>
<dbReference type="GO" id="GO:0003824">
    <property type="term" value="F:catalytic activity"/>
    <property type="evidence" value="ECO:0007669"/>
    <property type="project" value="InterPro"/>
</dbReference>
<keyword evidence="6" id="KW-0411">Iron-sulfur</keyword>
<name>A0A0B3VT06_9FIRM</name>
<organism evidence="8 9">
    <name type="scientific">Terrisporobacter othiniensis</name>
    <dbReference type="NCBI Taxonomy" id="1577792"/>
    <lineage>
        <taxon>Bacteria</taxon>
        <taxon>Bacillati</taxon>
        <taxon>Bacillota</taxon>
        <taxon>Clostridia</taxon>
        <taxon>Peptostreptococcales</taxon>
        <taxon>Peptostreptococcaceae</taxon>
        <taxon>Terrisporobacter</taxon>
    </lineage>
</organism>
<evidence type="ECO:0000313" key="8">
    <source>
        <dbReference type="EMBL" id="KHS55724.1"/>
    </source>
</evidence>
<comment type="caution">
    <text evidence="8">The sequence shown here is derived from an EMBL/GenBank/DDBJ whole genome shotgun (WGS) entry which is preliminary data.</text>
</comment>
<sequence length="367" mass="41850">MSFYEVIEKYRYFDFDRYFEKVSDRDVLRSLSKDKLNHEDILNLLSPIARKHLESMAQKASKLALQYCGKTATLYTPIYIANYCENHCVYCGYNCHSGIKRKKLSLEEVEKEGEAVSAKGFKHIIVLTGESETMSSIEYIGDAVEILSKKFPSIAIEVYPMDVEGYTHLVYKGADSLTIYQETYDEEVYKKVHIKGPKADYRFRLDAPERGAIAGMRSLSIGALLGLSDFRRDAFFSILHGEYLKTKYPHIELAYSAPRIRPFKGSFSDIVEVDDATEFQILTVMRLFDPHAALNVSSRETLDMRKHLMPLGVTKLSAAVSTDVGGHSQGEENTAQFKTNDDNSIEEVANMLKSIGYQYVFKDWVRF</sequence>